<sequence length="309" mass="34692">MSAKELGDFAYWNAVLARRAKVLFVPTPKVACTTIKWALASAESTLSSGISVSPEPTTDLTIHDPSVHGLGVLGLVSEDERREALTSPDWIRFCVTRSPYERIVSAWLNRVVFGMPSALSPILDEQFGSDRDYGSAFRRFVRRLEDDPAVLADLHFSAQGDVLEIDTMPYTHVLDLAGLNDFLVFLRSSGPHRERIVLGRSRNSSPRLDAERLYDSETAAIVDRVYTSDFRRFSYPARVFADVAPPYPIAPNEFSLIEMMRDRADRFSDVFCLVDQQHRQISLQRGGRYGAGQLAAAAVRRVKQIRPVR</sequence>
<dbReference type="Pfam" id="PF03567">
    <property type="entry name" value="Sulfotransfer_2"/>
    <property type="match status" value="1"/>
</dbReference>
<organism evidence="2">
    <name type="scientific">freshwater metagenome</name>
    <dbReference type="NCBI Taxonomy" id="449393"/>
    <lineage>
        <taxon>unclassified sequences</taxon>
        <taxon>metagenomes</taxon>
        <taxon>ecological metagenomes</taxon>
    </lineage>
</organism>
<gene>
    <name evidence="1" type="ORF">UFOPK2602_00907</name>
    <name evidence="2" type="ORF">UFOPK2806_00052</name>
    <name evidence="3" type="ORF">UFOPK4306_01381</name>
</gene>
<evidence type="ECO:0000313" key="2">
    <source>
        <dbReference type="EMBL" id="CAB4736253.1"/>
    </source>
</evidence>
<reference evidence="2" key="1">
    <citation type="submission" date="2020-05" db="EMBL/GenBank/DDBJ databases">
        <authorList>
            <person name="Chiriac C."/>
            <person name="Salcher M."/>
            <person name="Ghai R."/>
            <person name="Kavagutti S V."/>
        </authorList>
    </citation>
    <scope>NUCLEOTIDE SEQUENCE</scope>
</reference>
<name>A0A6J6SND3_9ZZZZ</name>
<dbReference type="EMBL" id="CAEZXX010000051">
    <property type="protein sequence ID" value="CAB4706783.1"/>
    <property type="molecule type" value="Genomic_DNA"/>
</dbReference>
<dbReference type="AlphaFoldDB" id="A0A6J6SND3"/>
<accession>A0A6J6SND3</accession>
<protein>
    <submittedName>
        <fullName evidence="2">Unannotated protein</fullName>
    </submittedName>
</protein>
<dbReference type="InterPro" id="IPR005331">
    <property type="entry name" value="Sulfotransferase"/>
</dbReference>
<evidence type="ECO:0000313" key="3">
    <source>
        <dbReference type="EMBL" id="CAB5064304.1"/>
    </source>
</evidence>
<dbReference type="EMBL" id="CAFBQP010000049">
    <property type="protein sequence ID" value="CAB5064304.1"/>
    <property type="molecule type" value="Genomic_DNA"/>
</dbReference>
<dbReference type="EMBL" id="CAEZYY010000001">
    <property type="protein sequence ID" value="CAB4736253.1"/>
    <property type="molecule type" value="Genomic_DNA"/>
</dbReference>
<dbReference type="GO" id="GO:0008146">
    <property type="term" value="F:sulfotransferase activity"/>
    <property type="evidence" value="ECO:0007669"/>
    <property type="project" value="InterPro"/>
</dbReference>
<dbReference type="GO" id="GO:0016020">
    <property type="term" value="C:membrane"/>
    <property type="evidence" value="ECO:0007669"/>
    <property type="project" value="InterPro"/>
</dbReference>
<proteinExistence type="predicted"/>
<evidence type="ECO:0000313" key="1">
    <source>
        <dbReference type="EMBL" id="CAB4706783.1"/>
    </source>
</evidence>